<dbReference type="Pfam" id="PF00293">
    <property type="entry name" value="NUDIX"/>
    <property type="match status" value="1"/>
</dbReference>
<name>A0A6L5G9H6_9ACTN</name>
<organism evidence="4 5">
    <name type="scientific">Glycomyces albidus</name>
    <dbReference type="NCBI Taxonomy" id="2656774"/>
    <lineage>
        <taxon>Bacteria</taxon>
        <taxon>Bacillati</taxon>
        <taxon>Actinomycetota</taxon>
        <taxon>Actinomycetes</taxon>
        <taxon>Glycomycetales</taxon>
        <taxon>Glycomycetaceae</taxon>
        <taxon>Glycomyces</taxon>
    </lineage>
</organism>
<accession>A0A6L5G9H6</accession>
<dbReference type="AlphaFoldDB" id="A0A6L5G9H6"/>
<dbReference type="RefSeq" id="WP_153025404.1">
    <property type="nucleotide sequence ID" value="NZ_WIAO01000012.1"/>
</dbReference>
<dbReference type="CDD" id="cd18873">
    <property type="entry name" value="NUDIX_NadM_like"/>
    <property type="match status" value="1"/>
</dbReference>
<evidence type="ECO:0000256" key="1">
    <source>
        <dbReference type="ARBA" id="ARBA00022801"/>
    </source>
</evidence>
<dbReference type="PANTHER" id="PTHR43736">
    <property type="entry name" value="ADP-RIBOSE PYROPHOSPHATASE"/>
    <property type="match status" value="1"/>
</dbReference>
<reference evidence="4 5" key="1">
    <citation type="submission" date="2019-10" db="EMBL/GenBank/DDBJ databases">
        <title>Glycomyces albidus sp. nov., a novel actinomycete isolated from rhizosphere soil of wheat (Triticum aestivum L.).</title>
        <authorList>
            <person name="Qian L."/>
        </authorList>
    </citation>
    <scope>NUCLEOTIDE SEQUENCE [LARGE SCALE GENOMIC DNA]</scope>
    <source>
        <strain evidence="4 5">NEAU-7082</strain>
    </source>
</reference>
<dbReference type="InterPro" id="IPR036388">
    <property type="entry name" value="WH-like_DNA-bd_sf"/>
</dbReference>
<evidence type="ECO:0000313" key="5">
    <source>
        <dbReference type="Proteomes" id="UP000477750"/>
    </source>
</evidence>
<keyword evidence="5" id="KW-1185">Reference proteome</keyword>
<protein>
    <submittedName>
        <fullName evidence="4">NUDIX domain-containing protein</fullName>
    </submittedName>
</protein>
<dbReference type="PROSITE" id="PS51462">
    <property type="entry name" value="NUDIX"/>
    <property type="match status" value="1"/>
</dbReference>
<evidence type="ECO:0000256" key="2">
    <source>
        <dbReference type="SAM" id="MobiDB-lite"/>
    </source>
</evidence>
<dbReference type="SUPFAM" id="SSF46785">
    <property type="entry name" value="Winged helix' DNA-binding domain"/>
    <property type="match status" value="1"/>
</dbReference>
<dbReference type="SUPFAM" id="SSF55811">
    <property type="entry name" value="Nudix"/>
    <property type="match status" value="1"/>
</dbReference>
<proteinExistence type="predicted"/>
<dbReference type="GO" id="GO:0016787">
    <property type="term" value="F:hydrolase activity"/>
    <property type="evidence" value="ECO:0007669"/>
    <property type="project" value="UniProtKB-KW"/>
</dbReference>
<dbReference type="Proteomes" id="UP000477750">
    <property type="component" value="Unassembled WGS sequence"/>
</dbReference>
<dbReference type="PANTHER" id="PTHR43736:SF4">
    <property type="entry name" value="SLR1690 PROTEIN"/>
    <property type="match status" value="1"/>
</dbReference>
<dbReference type="InterPro" id="IPR000086">
    <property type="entry name" value="NUDIX_hydrolase_dom"/>
</dbReference>
<dbReference type="Pfam" id="PF21906">
    <property type="entry name" value="WHD_NrtR"/>
    <property type="match status" value="1"/>
</dbReference>
<dbReference type="InterPro" id="IPR015797">
    <property type="entry name" value="NUDIX_hydrolase-like_dom_sf"/>
</dbReference>
<dbReference type="Gene3D" id="1.10.10.10">
    <property type="entry name" value="Winged helix-like DNA-binding domain superfamily/Winged helix DNA-binding domain"/>
    <property type="match status" value="1"/>
</dbReference>
<feature type="region of interest" description="Disordered" evidence="2">
    <location>
        <begin position="183"/>
        <end position="206"/>
    </location>
</feature>
<comment type="caution">
    <text evidence="4">The sequence shown here is derived from an EMBL/GenBank/DDBJ whole genome shotgun (WGS) entry which is preliminary data.</text>
</comment>
<evidence type="ECO:0000313" key="4">
    <source>
        <dbReference type="EMBL" id="MQM26233.1"/>
    </source>
</evidence>
<dbReference type="InterPro" id="IPR036390">
    <property type="entry name" value="WH_DNA-bd_sf"/>
</dbReference>
<gene>
    <name evidence="4" type="ORF">GFD30_11715</name>
</gene>
<evidence type="ECO:0000259" key="3">
    <source>
        <dbReference type="PROSITE" id="PS51462"/>
    </source>
</evidence>
<dbReference type="InterPro" id="IPR020084">
    <property type="entry name" value="NUDIX_hydrolase_CS"/>
</dbReference>
<dbReference type="EMBL" id="WIAO01000012">
    <property type="protein sequence ID" value="MQM26233.1"/>
    <property type="molecule type" value="Genomic_DNA"/>
</dbReference>
<sequence length="230" mass="25103">MSYPVFAVTVDLVVLTVREGRLHVLLVRRGCEPFLGRWALPGGFVRADEDLAAAARRELAEETGLDGPGGHLEQLASYGAPERDPRGRVVTVAYLALLPDLPVPTAGTDAAEAEWRPVGRLDLAFDHDRILADGLERARSKLEYTPLAAAFCPPAFTIAALRQVYEAVWGESLDPRNFHRKVTSTPGFVSPTGGTTEGEPGRPARLYRRGDATLLNPPLLRRKALDDRSE</sequence>
<dbReference type="InterPro" id="IPR054105">
    <property type="entry name" value="WHD_NrtR"/>
</dbReference>
<keyword evidence="1" id="KW-0378">Hydrolase</keyword>
<dbReference type="PROSITE" id="PS00893">
    <property type="entry name" value="NUDIX_BOX"/>
    <property type="match status" value="1"/>
</dbReference>
<feature type="domain" description="Nudix hydrolase" evidence="3">
    <location>
        <begin position="3"/>
        <end position="137"/>
    </location>
</feature>
<dbReference type="Gene3D" id="3.90.79.10">
    <property type="entry name" value="Nucleoside Triphosphate Pyrophosphohydrolase"/>
    <property type="match status" value="1"/>
</dbReference>